<dbReference type="EMBL" id="MEWR01000022">
    <property type="protein sequence ID" value="OGC81698.1"/>
    <property type="molecule type" value="Genomic_DNA"/>
</dbReference>
<sequence>MQARLHIRTLNTIQDKHPYTHKLAYELCLGNHEFMERKLFELCFVLYIRFQLEKMSPQIIYQYFSLLRDIVQHNSTLGENTKIQEIIDLGLTLEQFSDSAHENFTLTNTMLKINYHVTTWQNTHHICKFCGHSLDLLTQELKALPKKKAQSRQK</sequence>
<name>A0A1F4XJA5_9BACT</name>
<proteinExistence type="predicted"/>
<accession>A0A1F4XJA5</accession>
<organism evidence="1 2">
    <name type="scientific">Candidatus Abawacabacteria bacterium RBG_16_42_10</name>
    <dbReference type="NCBI Taxonomy" id="1817814"/>
    <lineage>
        <taxon>Bacteria</taxon>
        <taxon>Candidatus Abawacaibacteriota</taxon>
    </lineage>
</organism>
<protein>
    <submittedName>
        <fullName evidence="1">Uncharacterized protein</fullName>
    </submittedName>
</protein>
<evidence type="ECO:0000313" key="1">
    <source>
        <dbReference type="EMBL" id="OGC81698.1"/>
    </source>
</evidence>
<comment type="caution">
    <text evidence="1">The sequence shown here is derived from an EMBL/GenBank/DDBJ whole genome shotgun (WGS) entry which is preliminary data.</text>
</comment>
<dbReference type="AlphaFoldDB" id="A0A1F4XJA5"/>
<reference evidence="1 2" key="1">
    <citation type="journal article" date="2016" name="Nat. Commun.">
        <title>Thousands of microbial genomes shed light on interconnected biogeochemical processes in an aquifer system.</title>
        <authorList>
            <person name="Anantharaman K."/>
            <person name="Brown C.T."/>
            <person name="Hug L.A."/>
            <person name="Sharon I."/>
            <person name="Castelle C.J."/>
            <person name="Probst A.J."/>
            <person name="Thomas B.C."/>
            <person name="Singh A."/>
            <person name="Wilkins M.J."/>
            <person name="Karaoz U."/>
            <person name="Brodie E.L."/>
            <person name="Williams K.H."/>
            <person name="Hubbard S.S."/>
            <person name="Banfield J.F."/>
        </authorList>
    </citation>
    <scope>NUCLEOTIDE SEQUENCE [LARGE SCALE GENOMIC DNA]</scope>
</reference>
<evidence type="ECO:0000313" key="2">
    <source>
        <dbReference type="Proteomes" id="UP000177614"/>
    </source>
</evidence>
<dbReference type="Proteomes" id="UP000177614">
    <property type="component" value="Unassembled WGS sequence"/>
</dbReference>
<dbReference type="STRING" id="1817814.A2V81_00385"/>
<gene>
    <name evidence="1" type="ORF">A2V81_00385</name>
</gene>